<name>A0A0A9I1I7_ARUDO</name>
<reference evidence="2" key="1">
    <citation type="submission" date="2014-09" db="EMBL/GenBank/DDBJ databases">
        <authorList>
            <person name="Magalhaes I.L.F."/>
            <person name="Oliveira U."/>
            <person name="Santos F.R."/>
            <person name="Vidigal T.H.D.A."/>
            <person name="Brescovit A.D."/>
            <person name="Santos A.J."/>
        </authorList>
    </citation>
    <scope>NUCLEOTIDE SEQUENCE</scope>
    <source>
        <tissue evidence="2">Shoot tissue taken approximately 20 cm above the soil surface</tissue>
    </source>
</reference>
<sequence>MVSTVYIVIVRLLRLCKVAFLCKENSDILGVEVVPNNYVHCVLICSLTKAGLTSSSRRQDTEGS</sequence>
<dbReference type="AlphaFoldDB" id="A0A0A9I1I7"/>
<organism evidence="2">
    <name type="scientific">Arundo donax</name>
    <name type="common">Giant reed</name>
    <name type="synonym">Donax arundinaceus</name>
    <dbReference type="NCBI Taxonomy" id="35708"/>
    <lineage>
        <taxon>Eukaryota</taxon>
        <taxon>Viridiplantae</taxon>
        <taxon>Streptophyta</taxon>
        <taxon>Embryophyta</taxon>
        <taxon>Tracheophyta</taxon>
        <taxon>Spermatophyta</taxon>
        <taxon>Magnoliopsida</taxon>
        <taxon>Liliopsida</taxon>
        <taxon>Poales</taxon>
        <taxon>Poaceae</taxon>
        <taxon>PACMAD clade</taxon>
        <taxon>Arundinoideae</taxon>
        <taxon>Arundineae</taxon>
        <taxon>Arundo</taxon>
    </lineage>
</organism>
<evidence type="ECO:0000256" key="1">
    <source>
        <dbReference type="SAM" id="SignalP"/>
    </source>
</evidence>
<feature type="chain" id="PRO_5002065695" evidence="1">
    <location>
        <begin position="19"/>
        <end position="64"/>
    </location>
</feature>
<feature type="signal peptide" evidence="1">
    <location>
        <begin position="1"/>
        <end position="18"/>
    </location>
</feature>
<reference evidence="2" key="2">
    <citation type="journal article" date="2015" name="Data Brief">
        <title>Shoot transcriptome of the giant reed, Arundo donax.</title>
        <authorList>
            <person name="Barrero R.A."/>
            <person name="Guerrero F.D."/>
            <person name="Moolhuijzen P."/>
            <person name="Goolsby J.A."/>
            <person name="Tidwell J."/>
            <person name="Bellgard S.E."/>
            <person name="Bellgard M.I."/>
        </authorList>
    </citation>
    <scope>NUCLEOTIDE SEQUENCE</scope>
    <source>
        <tissue evidence="2">Shoot tissue taken approximately 20 cm above the soil surface</tissue>
    </source>
</reference>
<evidence type="ECO:0000313" key="2">
    <source>
        <dbReference type="EMBL" id="JAE39018.1"/>
    </source>
</evidence>
<keyword evidence="1" id="KW-0732">Signal</keyword>
<proteinExistence type="predicted"/>
<accession>A0A0A9I1I7</accession>
<dbReference type="EMBL" id="GBRH01158878">
    <property type="protein sequence ID" value="JAE39018.1"/>
    <property type="molecule type" value="Transcribed_RNA"/>
</dbReference>
<protein>
    <submittedName>
        <fullName evidence="2">Uncharacterized protein</fullName>
    </submittedName>
</protein>